<keyword evidence="6" id="KW-0728">SH3 domain</keyword>
<evidence type="ECO:0000256" key="8">
    <source>
        <dbReference type="ARBA" id="ARBA00022527"/>
    </source>
</evidence>
<dbReference type="GO" id="GO:0004674">
    <property type="term" value="F:protein serine/threonine kinase activity"/>
    <property type="evidence" value="ECO:0007669"/>
    <property type="project" value="UniProtKB-KW"/>
</dbReference>
<dbReference type="GO" id="GO:0009888">
    <property type="term" value="P:tissue development"/>
    <property type="evidence" value="ECO:0007669"/>
    <property type="project" value="UniProtKB-ARBA"/>
</dbReference>
<keyword evidence="13" id="KW-0418">Kinase</keyword>
<feature type="domain" description="Fibronectin type-III" evidence="27">
    <location>
        <begin position="1810"/>
        <end position="1905"/>
    </location>
</feature>
<dbReference type="Pfam" id="PF00041">
    <property type="entry name" value="fn3"/>
    <property type="match status" value="3"/>
</dbReference>
<evidence type="ECO:0000256" key="13">
    <source>
        <dbReference type="ARBA" id="ARBA00022777"/>
    </source>
</evidence>
<evidence type="ECO:0000256" key="16">
    <source>
        <dbReference type="ARBA" id="ARBA00022842"/>
    </source>
</evidence>
<feature type="domain" description="Ig-like" evidence="26">
    <location>
        <begin position="1033"/>
        <end position="1121"/>
    </location>
</feature>
<dbReference type="GO" id="GO:0060298">
    <property type="term" value="P:positive regulation of sarcomere organization"/>
    <property type="evidence" value="ECO:0007669"/>
    <property type="project" value="UniProtKB-ARBA"/>
</dbReference>
<dbReference type="InterPro" id="IPR003961">
    <property type="entry name" value="FN3_dom"/>
</dbReference>
<feature type="domain" description="Ig-like" evidence="26">
    <location>
        <begin position="1134"/>
        <end position="1219"/>
    </location>
</feature>
<dbReference type="Pfam" id="PF07679">
    <property type="entry name" value="I-set"/>
    <property type="match status" value="10"/>
</dbReference>
<dbReference type="FunFam" id="2.60.40.10:FF:000425">
    <property type="entry name" value="Myosin light chain kinase"/>
    <property type="match status" value="1"/>
</dbReference>
<dbReference type="FunFam" id="2.60.40.10:FF:000031">
    <property type="entry name" value="Myosin-binding protein C, slow type"/>
    <property type="match status" value="1"/>
</dbReference>
<dbReference type="FunFam" id="2.60.40.10:FF:001138">
    <property type="entry name" value="Sallimus, isoform P"/>
    <property type="match status" value="1"/>
</dbReference>
<dbReference type="SUPFAM" id="SSF48726">
    <property type="entry name" value="Immunoglobulin"/>
    <property type="match status" value="11"/>
</dbReference>
<dbReference type="GO" id="GO:0046872">
    <property type="term" value="F:metal ion binding"/>
    <property type="evidence" value="ECO:0007669"/>
    <property type="project" value="UniProtKB-KW"/>
</dbReference>
<feature type="domain" description="Ig-like" evidence="26">
    <location>
        <begin position="909"/>
        <end position="998"/>
    </location>
</feature>
<dbReference type="Gene3D" id="2.60.40.10">
    <property type="entry name" value="Immunoglobulins"/>
    <property type="match status" value="14"/>
</dbReference>
<evidence type="ECO:0000256" key="2">
    <source>
        <dbReference type="ARBA" id="ARBA00004123"/>
    </source>
</evidence>
<dbReference type="InterPro" id="IPR036179">
    <property type="entry name" value="Ig-like_dom_sf"/>
</dbReference>
<feature type="domain" description="Ig-like" evidence="26">
    <location>
        <begin position="1350"/>
        <end position="1439"/>
    </location>
</feature>
<dbReference type="FunFam" id="2.60.40.10:FF:000107">
    <property type="entry name" value="Myosin, light chain kinase a"/>
    <property type="match status" value="1"/>
</dbReference>
<dbReference type="GO" id="GO:0009653">
    <property type="term" value="P:anatomical structure morphogenesis"/>
    <property type="evidence" value="ECO:0007669"/>
    <property type="project" value="UniProtKB-ARBA"/>
</dbReference>
<evidence type="ECO:0000256" key="5">
    <source>
        <dbReference type="ARBA" id="ARBA00012513"/>
    </source>
</evidence>
<dbReference type="InterPro" id="IPR003598">
    <property type="entry name" value="Ig_sub2"/>
</dbReference>
<name>A0A6I9WE50_9HYME</name>
<keyword evidence="9" id="KW-0808">Transferase</keyword>
<keyword evidence="16" id="KW-0460">Magnesium</keyword>
<evidence type="ECO:0000256" key="23">
    <source>
        <dbReference type="ARBA" id="ARBA00048679"/>
    </source>
</evidence>
<dbReference type="FunFam" id="2.60.40.10:FF:001232">
    <property type="entry name" value="Immunoglobulin-like and fibronectin type III domain-containing 1"/>
    <property type="match status" value="1"/>
</dbReference>
<keyword evidence="20" id="KW-0539">Nucleus</keyword>
<dbReference type="GO" id="GO:0007517">
    <property type="term" value="P:muscle organ development"/>
    <property type="evidence" value="ECO:0007669"/>
    <property type="project" value="UniProtKB-ARBA"/>
</dbReference>
<protein>
    <recommendedName>
        <fullName evidence="24">Titin</fullName>
        <ecNumber evidence="5">2.7.11.1</ecNumber>
    </recommendedName>
</protein>
<keyword evidence="18" id="KW-1015">Disulfide bond</keyword>
<dbReference type="GO" id="GO:0040017">
    <property type="term" value="P:positive regulation of locomotion"/>
    <property type="evidence" value="ECO:0007669"/>
    <property type="project" value="UniProtKB-ARBA"/>
</dbReference>
<dbReference type="FunFam" id="2.60.40.10:FF:000003">
    <property type="entry name" value="Titin isoform E"/>
    <property type="match status" value="1"/>
</dbReference>
<evidence type="ECO:0000313" key="28">
    <source>
        <dbReference type="Proteomes" id="UP000504615"/>
    </source>
</evidence>
<evidence type="ECO:0000256" key="19">
    <source>
        <dbReference type="ARBA" id="ARBA00023179"/>
    </source>
</evidence>
<evidence type="ECO:0000259" key="26">
    <source>
        <dbReference type="PROSITE" id="PS50835"/>
    </source>
</evidence>
<dbReference type="InterPro" id="IPR013098">
    <property type="entry name" value="Ig_I-set"/>
</dbReference>
<feature type="region of interest" description="Disordered" evidence="25">
    <location>
        <begin position="2180"/>
        <end position="2203"/>
    </location>
</feature>
<evidence type="ECO:0000313" key="29">
    <source>
        <dbReference type="RefSeq" id="XP_011630055.1"/>
    </source>
</evidence>
<evidence type="ECO:0000256" key="24">
    <source>
        <dbReference type="ARBA" id="ARBA00073138"/>
    </source>
</evidence>
<keyword evidence="7" id="KW-0963">Cytoplasm</keyword>
<evidence type="ECO:0000256" key="17">
    <source>
        <dbReference type="ARBA" id="ARBA00022860"/>
    </source>
</evidence>
<dbReference type="FunFam" id="2.60.40.10:FF:000147">
    <property type="entry name" value="Myosin light chain kinase"/>
    <property type="match status" value="1"/>
</dbReference>
<dbReference type="PANTHER" id="PTHR13817">
    <property type="entry name" value="TITIN"/>
    <property type="match status" value="1"/>
</dbReference>
<dbReference type="GO" id="GO:0005524">
    <property type="term" value="F:ATP binding"/>
    <property type="evidence" value="ECO:0007669"/>
    <property type="project" value="UniProtKB-KW"/>
</dbReference>
<proteinExistence type="inferred from homology"/>
<dbReference type="GO" id="GO:0030154">
    <property type="term" value="P:cell differentiation"/>
    <property type="evidence" value="ECO:0007669"/>
    <property type="project" value="UniProtKB-ARBA"/>
</dbReference>
<evidence type="ECO:0000256" key="20">
    <source>
        <dbReference type="ARBA" id="ARBA00023242"/>
    </source>
</evidence>
<keyword evidence="14" id="KW-0106">Calcium</keyword>
<dbReference type="KEGG" id="pbar:105422398"/>
<comment type="catalytic activity">
    <reaction evidence="22">
        <text>L-threonyl-[protein] + ATP = O-phospho-L-threonyl-[protein] + ADP + H(+)</text>
        <dbReference type="Rhea" id="RHEA:46608"/>
        <dbReference type="Rhea" id="RHEA-COMP:11060"/>
        <dbReference type="Rhea" id="RHEA-COMP:11605"/>
        <dbReference type="ChEBI" id="CHEBI:15378"/>
        <dbReference type="ChEBI" id="CHEBI:30013"/>
        <dbReference type="ChEBI" id="CHEBI:30616"/>
        <dbReference type="ChEBI" id="CHEBI:61977"/>
        <dbReference type="ChEBI" id="CHEBI:456216"/>
        <dbReference type="EC" id="2.7.11.1"/>
    </reaction>
</comment>
<evidence type="ECO:0000256" key="25">
    <source>
        <dbReference type="SAM" id="MobiDB-lite"/>
    </source>
</evidence>
<keyword evidence="15" id="KW-0067">ATP-binding</keyword>
<keyword evidence="8" id="KW-0723">Serine/threonine-protein kinase</keyword>
<dbReference type="Proteomes" id="UP000504615">
    <property type="component" value="Unplaced"/>
</dbReference>
<keyword evidence="11" id="KW-0677">Repeat</keyword>
<comment type="subcellular location">
    <subcellularLocation>
        <location evidence="3">Cytoplasm</location>
        <location evidence="3">Myofibril</location>
        <location evidence="3">Sarcomere</location>
    </subcellularLocation>
    <subcellularLocation>
        <location evidence="2">Nucleus</location>
    </subcellularLocation>
</comment>
<reference evidence="29" key="1">
    <citation type="submission" date="2025-08" db="UniProtKB">
        <authorList>
            <consortium name="RefSeq"/>
        </authorList>
    </citation>
    <scope>IDENTIFICATION</scope>
</reference>
<dbReference type="SMART" id="SM00408">
    <property type="entry name" value="IGc2"/>
    <property type="match status" value="8"/>
</dbReference>
<dbReference type="PROSITE" id="PS50853">
    <property type="entry name" value="FN3"/>
    <property type="match status" value="3"/>
</dbReference>
<feature type="domain" description="Ig-like" evidence="26">
    <location>
        <begin position="1910"/>
        <end position="2003"/>
    </location>
</feature>
<comment type="cofactor">
    <cofactor evidence="1">
        <name>Mg(2+)</name>
        <dbReference type="ChEBI" id="CHEBI:18420"/>
    </cofactor>
</comment>
<feature type="domain" description="Ig-like" evidence="26">
    <location>
        <begin position="1441"/>
        <end position="1525"/>
    </location>
</feature>
<dbReference type="PANTHER" id="PTHR13817:SF151">
    <property type="entry name" value="TITIN"/>
    <property type="match status" value="1"/>
</dbReference>
<dbReference type="EC" id="2.7.11.1" evidence="5"/>
<dbReference type="PRINTS" id="PR00014">
    <property type="entry name" value="FNTYPEIII"/>
</dbReference>
<evidence type="ECO:0000256" key="6">
    <source>
        <dbReference type="ARBA" id="ARBA00022443"/>
    </source>
</evidence>
<evidence type="ECO:0000256" key="21">
    <source>
        <dbReference type="ARBA" id="ARBA00023319"/>
    </source>
</evidence>
<dbReference type="GeneID" id="105422398"/>
<feature type="domain" description="Ig-like" evidence="26">
    <location>
        <begin position="1256"/>
        <end position="1346"/>
    </location>
</feature>
<dbReference type="InterPro" id="IPR007110">
    <property type="entry name" value="Ig-like_dom"/>
</dbReference>
<dbReference type="InterPro" id="IPR036116">
    <property type="entry name" value="FN3_sf"/>
</dbReference>
<dbReference type="SUPFAM" id="SSF49265">
    <property type="entry name" value="Fibronectin type III"/>
    <property type="match status" value="2"/>
</dbReference>
<evidence type="ECO:0000256" key="3">
    <source>
        <dbReference type="ARBA" id="ARBA00004204"/>
    </source>
</evidence>
<dbReference type="GO" id="GO:0005516">
    <property type="term" value="F:calmodulin binding"/>
    <property type="evidence" value="ECO:0007669"/>
    <property type="project" value="UniProtKB-KW"/>
</dbReference>
<keyword evidence="10" id="KW-0479">Metal-binding</keyword>
<keyword evidence="17" id="KW-0112">Calmodulin-binding</keyword>
<keyword evidence="21" id="KW-0393">Immunoglobulin domain</keyword>
<feature type="domain" description="Ig-like" evidence="26">
    <location>
        <begin position="1531"/>
        <end position="1614"/>
    </location>
</feature>
<accession>A0A6I9WE50</accession>
<dbReference type="InterPro" id="IPR050964">
    <property type="entry name" value="Striated_Muscle_Regulatory"/>
</dbReference>
<evidence type="ECO:0000259" key="27">
    <source>
        <dbReference type="PROSITE" id="PS50853"/>
    </source>
</evidence>
<evidence type="ECO:0000256" key="9">
    <source>
        <dbReference type="ARBA" id="ARBA00022679"/>
    </source>
</evidence>
<dbReference type="GO" id="GO:0030018">
    <property type="term" value="C:Z disc"/>
    <property type="evidence" value="ECO:0007669"/>
    <property type="project" value="UniProtKB-ARBA"/>
</dbReference>
<dbReference type="SMART" id="SM00409">
    <property type="entry name" value="IG"/>
    <property type="match status" value="11"/>
</dbReference>
<evidence type="ECO:0000256" key="14">
    <source>
        <dbReference type="ARBA" id="ARBA00022837"/>
    </source>
</evidence>
<dbReference type="InterPro" id="IPR003599">
    <property type="entry name" value="Ig_sub"/>
</dbReference>
<dbReference type="FunFam" id="2.60.40.10:FF:000032">
    <property type="entry name" value="palladin isoform X1"/>
    <property type="match status" value="1"/>
</dbReference>
<evidence type="ECO:0000256" key="12">
    <source>
        <dbReference type="ARBA" id="ARBA00022741"/>
    </source>
</evidence>
<organism evidence="28 29">
    <name type="scientific">Pogonomyrmex barbatus</name>
    <name type="common">red harvester ant</name>
    <dbReference type="NCBI Taxonomy" id="144034"/>
    <lineage>
        <taxon>Eukaryota</taxon>
        <taxon>Metazoa</taxon>
        <taxon>Ecdysozoa</taxon>
        <taxon>Arthropoda</taxon>
        <taxon>Hexapoda</taxon>
        <taxon>Insecta</taxon>
        <taxon>Pterygota</taxon>
        <taxon>Neoptera</taxon>
        <taxon>Endopterygota</taxon>
        <taxon>Hymenoptera</taxon>
        <taxon>Apocrita</taxon>
        <taxon>Aculeata</taxon>
        <taxon>Formicoidea</taxon>
        <taxon>Formicidae</taxon>
        <taxon>Myrmicinae</taxon>
        <taxon>Pogonomyrmex</taxon>
    </lineage>
</organism>
<evidence type="ECO:0000256" key="4">
    <source>
        <dbReference type="ARBA" id="ARBA00006692"/>
    </source>
</evidence>
<comment type="similarity">
    <text evidence="4">Belongs to the protein kinase superfamily. CAMK Ser/Thr protein kinase family.</text>
</comment>
<keyword evidence="28" id="KW-1185">Reference proteome</keyword>
<evidence type="ECO:0000256" key="15">
    <source>
        <dbReference type="ARBA" id="ARBA00022840"/>
    </source>
</evidence>
<keyword evidence="12" id="KW-0547">Nucleotide-binding</keyword>
<keyword evidence="19" id="KW-0514">Muscle protein</keyword>
<sequence length="2340" mass="266105">MTVTEEVVEGEKPKKITKKKIIKRKGQKQQITEEVTVEEKGQLPVTTITEGPLEEIVEETVFPLPDYKTIKPSEEEEVREQVTVTEEVVEGEEPKKITKKKIIKRKGQKQQVIEEVTVEEKGQLPVTTITEGPLEEIFEETVLPLLDYKIAVPTVKKKKSKHIIEEIVEEDEPKRVTKKKVVKRKGQKQHITEEVTLKGIDQLPVTTSTVGPVERIVDESLLSASHSEFVQSFEKSDVISDISLTKDLANDNVLRKGIINKIGEREGSDETIFGNVNKERLVQEATTSVDLYADTIPEIHIKLKHDGMIKHKFVKEVVRDIKESPMYQEEVADEVTIKKPIVDERKEDVKEVILKKKLRKKPITEETAAEITVKKPISQDEGQVPEEVAEKVLLKKPKKKTPKEEVTDEIIIKKPIIEERKEDVEEVIEEITLKKKPKKKPVMEELAAEITVKKLIPKEEEQVPEEATEKVVLMKSKKEMPKEEVTDEVTIKKPIVKEKKEDVEEVTEEITLKKKPKKKSIMEEPAAKIIIQKPVSKEKEQKPIIEERKEDVKEVIEDVTVKKKLKKEPITEDFAAEITVKKPSLKEETQAPEEISENVILKKPKKESLKEEIGDDITIKKFIVEKEIGDIIEEVTLKRKPPEKIPKPIEEIYEDVTLRKLRPKKKSRSDIKEVTEVENVIFRPRSTRTKEDVEQEFKISLNTYEEEDISMSGKVRLKPKRRPLTYSEETGEETIKIVQEIEGDSSPIVEEIIDESEKEDKEEYSIEEFDIDEMNIPFKKKRKQKTPYSIEEIEEDDIKLQLKRDRKYSYEETDIESLALKLKSKRRVSTYEEGSKIAYIILLYIFTDHTNQDWWFVKKHLTEEKGWVPAQYLLDEAHYTVYLQRKLHEKIDKLPIFEKPAPGEKASAPRFIEKLQPIHTLDGYTVQFECQVEGVPRPQITWFRQTAIIKPSIDFQMYYDEDNVATLIIREVFPEDAGTFTCVAKNAAGFASSTTELIVEAPLSDHGSDVTGLSRKSLSRESSLADILEGIPPTFSRKPKAKYVNENDDVILECRLVAVPEPEITWYHKDIQLVSQQNIVIATESDMHMYCSVIKITKIQKKQEGKYKIIAKNREGEATIDIPIKVKTGKSEPPEILEPLQSHIVKEGETVVLSTQIVGNPPPKIIWYKDGKPIKSLQSKQDGHINSLNLIQPQLKDSGEYSVTAVNNMGRAETRATLTVEINFAQSNTNIQHYEQHMNDKHISFIKEISSDAPEPPLFIKRFQEIIVPENSTFTLVAKVTGNPIPEVTWLRNNKPLDKSANIIENYDGENILLQIQNADSEVDAGDYKCIASNSGGKASHGAKVTVDVAKVIFTRKLQNEIIIDEYKTLELNCETSHTVSTIWWHNDKEISGMDHREIIQEGRLHKLLIKKSGLSDAGTYKCTVKNQMTFSNVIVKATKPEFVKKLQDFEVKERDVAILEVEITSQTADVTWRKDGELLIPSKEKLEFVKDGTVRKLYIRNASVHDEGEYTCALPDQECTAEITVVELPPEIIIKMQDITIAKGEKAMFDIELTKGDALVRWFKDGQELQFSEHVRLSIDGKRQKLKIYDTEIEDAGVYSCQVGDQTSSARLTVEEPEVDFIKKLPDVTLVPINTDAIFLIELSRADILITWLKKGEIIDYVSSSKYNIIDEGNIKKLIVSKCTTEDIGEYTAVAANVKTSSRLKIEDVGISPRIHPDTLRKYKTMKGDDIDIVVKFTAMPTPIDEWTVNGHVLKKSKRIIPSIDGCSAVLTIRAVQEKDFGDYNLKLINPYGEENIEISVIVVQVPGAPGIPEPLEITDNSITLHWKKPDSDGHSSIIEYILEYHEKTEILWNKITETINETTYKLTNLTTDKEYTFRVTAVNEAGSGEASPNTPYLKISKLSTSEPPTVLEALKSIVIGLEETVTLSCVIGGVPTPHITWLKDGNVFEDDDITYENHVAKYIIRKTTETSSATFTVKAQNDAGTVETSCQLKIQESPKITCDENLRNQRLTVGDKWKVEIHFSGFPNPEIMWTMNNKKIIDKRIFIETKKNTSVIMIPSLIRDDTAIYTVKASNEAGSSSMECRLHVIDKPSKPQGPVIVKEIRQDRVTIEWQPPKDDGGVELERYIIEKCEASKKNWTKVGDVDKEVENFCAQKLQQDIDYLFRIVARNMVGPSDPLESEPIRTRTSFETPGPPKGPLQVSGMTKMSFTLKWEPPENDGGTPITDYIIEIKEISKKTWQKIANTKGDITNVTVTDLKTDTSYNFRITAKNSVGIGPPYITEEAITTGKRPKIVKLTENNIYALLGIFPSTKMIIVKSKFLVSSTYSLYPTHILSDP</sequence>
<dbReference type="CDD" id="cd00063">
    <property type="entry name" value="FN3"/>
    <property type="match status" value="3"/>
</dbReference>
<comment type="catalytic activity">
    <reaction evidence="23">
        <text>L-seryl-[protein] + ATP = O-phospho-L-seryl-[protein] + ADP + H(+)</text>
        <dbReference type="Rhea" id="RHEA:17989"/>
        <dbReference type="Rhea" id="RHEA-COMP:9863"/>
        <dbReference type="Rhea" id="RHEA-COMP:11604"/>
        <dbReference type="ChEBI" id="CHEBI:15378"/>
        <dbReference type="ChEBI" id="CHEBI:29999"/>
        <dbReference type="ChEBI" id="CHEBI:30616"/>
        <dbReference type="ChEBI" id="CHEBI:83421"/>
        <dbReference type="ChEBI" id="CHEBI:456216"/>
        <dbReference type="EC" id="2.7.11.1"/>
    </reaction>
</comment>
<dbReference type="OrthoDB" id="2152335at2759"/>
<evidence type="ECO:0000256" key="11">
    <source>
        <dbReference type="ARBA" id="ARBA00022737"/>
    </source>
</evidence>
<evidence type="ECO:0000256" key="18">
    <source>
        <dbReference type="ARBA" id="ARBA00023157"/>
    </source>
</evidence>
<dbReference type="GO" id="GO:0005634">
    <property type="term" value="C:nucleus"/>
    <property type="evidence" value="ECO:0007669"/>
    <property type="project" value="UniProtKB-SubCell"/>
</dbReference>
<evidence type="ECO:0000256" key="22">
    <source>
        <dbReference type="ARBA" id="ARBA00047899"/>
    </source>
</evidence>
<feature type="domain" description="Fibronectin type-III" evidence="27">
    <location>
        <begin position="2198"/>
        <end position="2293"/>
    </location>
</feature>
<dbReference type="RefSeq" id="XP_011630055.1">
    <property type="nucleotide sequence ID" value="XM_011631753.1"/>
</dbReference>
<dbReference type="GO" id="GO:0045989">
    <property type="term" value="P:positive regulation of striated muscle contraction"/>
    <property type="evidence" value="ECO:0007669"/>
    <property type="project" value="UniProtKB-ARBA"/>
</dbReference>
<dbReference type="FunFam" id="2.60.40.10:FF:000056">
    <property type="entry name" value="twitchin isoform X4"/>
    <property type="match status" value="1"/>
</dbReference>
<dbReference type="CDD" id="cd00096">
    <property type="entry name" value="Ig"/>
    <property type="match status" value="1"/>
</dbReference>
<evidence type="ECO:0000256" key="1">
    <source>
        <dbReference type="ARBA" id="ARBA00001946"/>
    </source>
</evidence>
<evidence type="ECO:0000256" key="10">
    <source>
        <dbReference type="ARBA" id="ARBA00022723"/>
    </source>
</evidence>
<dbReference type="FunFam" id="2.60.40.10:FF:000050">
    <property type="entry name" value="Titin isoform B"/>
    <property type="match status" value="2"/>
</dbReference>
<dbReference type="GO" id="GO:0005198">
    <property type="term" value="F:structural molecule activity"/>
    <property type="evidence" value="ECO:0007669"/>
    <property type="project" value="UniProtKB-ARBA"/>
</dbReference>
<feature type="domain" description="Fibronectin type-III" evidence="27">
    <location>
        <begin position="2096"/>
        <end position="2191"/>
    </location>
</feature>
<dbReference type="InterPro" id="IPR013783">
    <property type="entry name" value="Ig-like_fold"/>
</dbReference>
<gene>
    <name evidence="29" type="primary">LOC105422398</name>
</gene>
<dbReference type="PROSITE" id="PS50835">
    <property type="entry name" value="IG_LIKE"/>
    <property type="match status" value="8"/>
</dbReference>
<dbReference type="SMART" id="SM00060">
    <property type="entry name" value="FN3"/>
    <property type="match status" value="3"/>
</dbReference>
<evidence type="ECO:0000256" key="7">
    <source>
        <dbReference type="ARBA" id="ARBA00022490"/>
    </source>
</evidence>